<comment type="caution">
    <text evidence="1">The sequence shown here is derived from an EMBL/GenBank/DDBJ whole genome shotgun (WGS) entry which is preliminary data.</text>
</comment>
<gene>
    <name evidence="1" type="ORF">LCGC14_2456920</name>
</gene>
<feature type="non-terminal residue" evidence="1">
    <location>
        <position position="1"/>
    </location>
</feature>
<name>A0A0F9E8B2_9ZZZZ</name>
<sequence>NCGPTERTVCVENSDEVHFLDTCGNIANIYDSSKKNNQEYWSEMKDRDESCNPNSANAGSTICGSCNYLLGSTCKAYERGSIQTPSRPQIGDFICADLSCRYYGESYEHGETWCGGSPGVDESLPGSEHHRLVCYNGDVTVEACSAFRQEVCLEDSIDDFKTAQCVVNRWQDCIIQDNELDCENADHRDCQWLEGQSLLRDDDGSTLVVNSNGELVQKDDDDDRGGATCLPLYAPGFDFWNTEGEAEELCALASEDCVVKFQKGLIGDWGCKENCECVGLEEGDKLDDIEEDNQWVRDRNKMCLALGDCGSGDNYAGHEGYHDADAVRISPLEEDD</sequence>
<protein>
    <submittedName>
        <fullName evidence="1">Uncharacterized protein</fullName>
    </submittedName>
</protein>
<organism evidence="1">
    <name type="scientific">marine sediment metagenome</name>
    <dbReference type="NCBI Taxonomy" id="412755"/>
    <lineage>
        <taxon>unclassified sequences</taxon>
        <taxon>metagenomes</taxon>
        <taxon>ecological metagenomes</taxon>
    </lineage>
</organism>
<dbReference type="EMBL" id="LAZR01038154">
    <property type="protein sequence ID" value="KKL20293.1"/>
    <property type="molecule type" value="Genomic_DNA"/>
</dbReference>
<dbReference type="AlphaFoldDB" id="A0A0F9E8B2"/>
<accession>A0A0F9E8B2</accession>
<evidence type="ECO:0000313" key="1">
    <source>
        <dbReference type="EMBL" id="KKL20293.1"/>
    </source>
</evidence>
<proteinExistence type="predicted"/>
<reference evidence="1" key="1">
    <citation type="journal article" date="2015" name="Nature">
        <title>Complex archaea that bridge the gap between prokaryotes and eukaryotes.</title>
        <authorList>
            <person name="Spang A."/>
            <person name="Saw J.H."/>
            <person name="Jorgensen S.L."/>
            <person name="Zaremba-Niedzwiedzka K."/>
            <person name="Martijn J."/>
            <person name="Lind A.E."/>
            <person name="van Eijk R."/>
            <person name="Schleper C."/>
            <person name="Guy L."/>
            <person name="Ettema T.J."/>
        </authorList>
    </citation>
    <scope>NUCLEOTIDE SEQUENCE</scope>
</reference>